<dbReference type="STRING" id="3659.A0A0A0LEP5"/>
<organism evidence="2 3">
    <name type="scientific">Cucumis sativus</name>
    <name type="common">Cucumber</name>
    <dbReference type="NCBI Taxonomy" id="3659"/>
    <lineage>
        <taxon>Eukaryota</taxon>
        <taxon>Viridiplantae</taxon>
        <taxon>Streptophyta</taxon>
        <taxon>Embryophyta</taxon>
        <taxon>Tracheophyta</taxon>
        <taxon>Spermatophyta</taxon>
        <taxon>Magnoliopsida</taxon>
        <taxon>eudicotyledons</taxon>
        <taxon>Gunneridae</taxon>
        <taxon>Pentapetalae</taxon>
        <taxon>rosids</taxon>
        <taxon>fabids</taxon>
        <taxon>Cucurbitales</taxon>
        <taxon>Cucurbitaceae</taxon>
        <taxon>Benincaseae</taxon>
        <taxon>Cucumis</taxon>
    </lineage>
</organism>
<evidence type="ECO:0000313" key="2">
    <source>
        <dbReference type="EMBL" id="KGN59177.1"/>
    </source>
</evidence>
<gene>
    <name evidence="2" type="ORF">Csa_3G778330</name>
</gene>
<protein>
    <submittedName>
        <fullName evidence="2">Uncharacterized protein</fullName>
    </submittedName>
</protein>
<dbReference type="PANTHER" id="PTHR34564">
    <property type="entry name" value="PEPTIDYL-PROLYL CIS-TRANS ISOMERASE G"/>
    <property type="match status" value="1"/>
</dbReference>
<keyword evidence="1" id="KW-0175">Coiled coil</keyword>
<feature type="coiled-coil region" evidence="1">
    <location>
        <begin position="92"/>
        <end position="119"/>
    </location>
</feature>
<proteinExistence type="predicted"/>
<evidence type="ECO:0000313" key="3">
    <source>
        <dbReference type="Proteomes" id="UP000029981"/>
    </source>
</evidence>
<accession>A0A0A0LEP5</accession>
<reference evidence="2 3" key="2">
    <citation type="journal article" date="2009" name="PLoS ONE">
        <title>An integrated genetic and cytogenetic map of the cucumber genome.</title>
        <authorList>
            <person name="Ren Y."/>
            <person name="Zhang Z."/>
            <person name="Liu J."/>
            <person name="Staub J.E."/>
            <person name="Han Y."/>
            <person name="Cheng Z."/>
            <person name="Li X."/>
            <person name="Lu J."/>
            <person name="Miao H."/>
            <person name="Kang H."/>
            <person name="Xie B."/>
            <person name="Gu X."/>
            <person name="Wang X."/>
            <person name="Du Y."/>
            <person name="Jin W."/>
            <person name="Huang S."/>
        </authorList>
    </citation>
    <scope>NUCLEOTIDE SEQUENCE [LARGE SCALE GENOMIC DNA]</scope>
    <source>
        <strain evidence="3">cv. 9930</strain>
    </source>
</reference>
<dbReference type="Gramene" id="KGN59177">
    <property type="protein sequence ID" value="KGN59177"/>
    <property type="gene ID" value="Csa_3G778330"/>
</dbReference>
<dbReference type="Proteomes" id="UP000029981">
    <property type="component" value="Chromosome 3"/>
</dbReference>
<name>A0A0A0LEP5_CUCSA</name>
<evidence type="ECO:0000256" key="1">
    <source>
        <dbReference type="SAM" id="Coils"/>
    </source>
</evidence>
<reference evidence="2 3" key="4">
    <citation type="journal article" date="2011" name="BMC Genomics">
        <title>RNA-Seq improves annotation of protein-coding genes in the cucumber genome.</title>
        <authorList>
            <person name="Li Z."/>
            <person name="Zhang Z."/>
            <person name="Yan P."/>
            <person name="Huang S."/>
            <person name="Fei Z."/>
            <person name="Lin K."/>
        </authorList>
    </citation>
    <scope>NUCLEOTIDE SEQUENCE [LARGE SCALE GENOMIC DNA]</scope>
    <source>
        <strain evidence="3">cv. 9930</strain>
    </source>
</reference>
<reference evidence="2 3" key="1">
    <citation type="journal article" date="2009" name="Nat. Genet.">
        <title>The genome of the cucumber, Cucumis sativus L.</title>
        <authorList>
            <person name="Huang S."/>
            <person name="Li R."/>
            <person name="Zhang Z."/>
            <person name="Li L."/>
            <person name="Gu X."/>
            <person name="Fan W."/>
            <person name="Lucas W.J."/>
            <person name="Wang X."/>
            <person name="Xie B."/>
            <person name="Ni P."/>
            <person name="Ren Y."/>
            <person name="Zhu H."/>
            <person name="Li J."/>
            <person name="Lin K."/>
            <person name="Jin W."/>
            <person name="Fei Z."/>
            <person name="Li G."/>
            <person name="Staub J."/>
            <person name="Kilian A."/>
            <person name="van der Vossen E.A."/>
            <person name="Wu Y."/>
            <person name="Guo J."/>
            <person name="He J."/>
            <person name="Jia Z."/>
            <person name="Ren Y."/>
            <person name="Tian G."/>
            <person name="Lu Y."/>
            <person name="Ruan J."/>
            <person name="Qian W."/>
            <person name="Wang M."/>
            <person name="Huang Q."/>
            <person name="Li B."/>
            <person name="Xuan Z."/>
            <person name="Cao J."/>
            <person name="Asan"/>
            <person name="Wu Z."/>
            <person name="Zhang J."/>
            <person name="Cai Q."/>
            <person name="Bai Y."/>
            <person name="Zhao B."/>
            <person name="Han Y."/>
            <person name="Li Y."/>
            <person name="Li X."/>
            <person name="Wang S."/>
            <person name="Shi Q."/>
            <person name="Liu S."/>
            <person name="Cho W.K."/>
            <person name="Kim J.Y."/>
            <person name="Xu Y."/>
            <person name="Heller-Uszynska K."/>
            <person name="Miao H."/>
            <person name="Cheng Z."/>
            <person name="Zhang S."/>
            <person name="Wu J."/>
            <person name="Yang Y."/>
            <person name="Kang H."/>
            <person name="Li M."/>
            <person name="Liang H."/>
            <person name="Ren X."/>
            <person name="Shi Z."/>
            <person name="Wen M."/>
            <person name="Jian M."/>
            <person name="Yang H."/>
            <person name="Zhang G."/>
            <person name="Yang Z."/>
            <person name="Chen R."/>
            <person name="Liu S."/>
            <person name="Li J."/>
            <person name="Ma L."/>
            <person name="Liu H."/>
            <person name="Zhou Y."/>
            <person name="Zhao J."/>
            <person name="Fang X."/>
            <person name="Li G."/>
            <person name="Fang L."/>
            <person name="Li Y."/>
            <person name="Liu D."/>
            <person name="Zheng H."/>
            <person name="Zhang Y."/>
            <person name="Qin N."/>
            <person name="Li Z."/>
            <person name="Yang G."/>
            <person name="Yang S."/>
            <person name="Bolund L."/>
            <person name="Kristiansen K."/>
            <person name="Zheng H."/>
            <person name="Li S."/>
            <person name="Zhang X."/>
            <person name="Yang H."/>
            <person name="Wang J."/>
            <person name="Sun R."/>
            <person name="Zhang B."/>
            <person name="Jiang S."/>
            <person name="Wang J."/>
            <person name="Du Y."/>
            <person name="Li S."/>
        </authorList>
    </citation>
    <scope>NUCLEOTIDE SEQUENCE [LARGE SCALE GENOMIC DNA]</scope>
    <source>
        <strain evidence="3">cv. 9930</strain>
    </source>
</reference>
<dbReference type="AlphaFoldDB" id="A0A0A0LEP5"/>
<dbReference type="EMBL" id="CM002924">
    <property type="protein sequence ID" value="KGN59177.1"/>
    <property type="molecule type" value="Genomic_DNA"/>
</dbReference>
<reference evidence="2 3" key="3">
    <citation type="journal article" date="2010" name="BMC Genomics">
        <title>Transcriptome sequencing and comparative analysis of cucumber flowers with different sex types.</title>
        <authorList>
            <person name="Guo S."/>
            <person name="Zheng Y."/>
            <person name="Joung J.G."/>
            <person name="Liu S."/>
            <person name="Zhang Z."/>
            <person name="Crasta O.R."/>
            <person name="Sobral B.W."/>
            <person name="Xu Y."/>
            <person name="Huang S."/>
            <person name="Fei Z."/>
        </authorList>
    </citation>
    <scope>NUCLEOTIDE SEQUENCE [LARGE SCALE GENOMIC DNA]</scope>
    <source>
        <strain evidence="3">cv. 9930</strain>
    </source>
</reference>
<keyword evidence="3" id="KW-1185">Reference proteome</keyword>
<sequence>MVEEAYSTIGVELGLQSIQVKETHRLLFSAFLGGNTLVDGNFGEDFCSIFWVFCGFSGFVWKYENELEAGPNASQREPHISEREEAVKEKIILSQEKNIQRLNELVQSLRRQLLQCKGEHEAVNSTVKPMTELLTVFDQQPMLDD</sequence>
<dbReference type="PANTHER" id="PTHR34564:SF10">
    <property type="entry name" value="HYALURONAN MEDIATED MOTILITY RECEPTOR-LIKE PROTEIN"/>
    <property type="match status" value="1"/>
</dbReference>